<organism evidence="1 2">
    <name type="scientific">Paraburkholderia steynii</name>
    <dbReference type="NCBI Taxonomy" id="1245441"/>
    <lineage>
        <taxon>Bacteria</taxon>
        <taxon>Pseudomonadati</taxon>
        <taxon>Pseudomonadota</taxon>
        <taxon>Betaproteobacteria</taxon>
        <taxon>Burkholderiales</taxon>
        <taxon>Burkholderiaceae</taxon>
        <taxon>Paraburkholderia</taxon>
    </lineage>
</organism>
<gene>
    <name evidence="1" type="ORF">BZM27_05895</name>
</gene>
<dbReference type="EMBL" id="MWML01000013">
    <property type="protein sequence ID" value="TCG09332.1"/>
    <property type="molecule type" value="Genomic_DNA"/>
</dbReference>
<keyword evidence="2" id="KW-1185">Reference proteome</keyword>
<comment type="caution">
    <text evidence="1">The sequence shown here is derived from an EMBL/GenBank/DDBJ whole genome shotgun (WGS) entry which is preliminary data.</text>
</comment>
<protein>
    <submittedName>
        <fullName evidence="1">Uncharacterized protein</fullName>
    </submittedName>
</protein>
<dbReference type="AlphaFoldDB" id="A0A4R0XJ11"/>
<accession>A0A4R0XJ11</accession>
<reference evidence="1 2" key="1">
    <citation type="submission" date="2017-02" db="EMBL/GenBank/DDBJ databases">
        <title>Paraburkholderia sophoroidis sp. nov. and Paraburkholderia steynii sp. nov. rhizobial symbionts of the fynbos legume Hypocalyptus sophoroides.</title>
        <authorList>
            <person name="Steenkamp E.T."/>
            <person name="Beukes C.W."/>
            <person name="Van Zyl E."/>
            <person name="Avontuur J."/>
            <person name="Chan W.Y."/>
            <person name="Hassen A."/>
            <person name="Palmer M."/>
            <person name="Mthombeni L."/>
            <person name="Phalane F."/>
            <person name="Sereme K."/>
            <person name="Venter S.N."/>
        </authorList>
    </citation>
    <scope>NUCLEOTIDE SEQUENCE [LARGE SCALE GENOMIC DNA]</scope>
    <source>
        <strain evidence="1 2">HC1.1ba</strain>
    </source>
</reference>
<sequence>MSNREKPSMKTVIEFIGKFGPLETDQLKLMLPMSETAIYKACKSGVDEGYLRVDRAKKKGVCGRRHCIYTRTDKPYIAPQVCHKTIINRIYRERMLTMDKVPDNRVVPFRHWMDSALFGSYPTPIEPQIKEGRIYRQPMNVRDDEELAA</sequence>
<proteinExistence type="predicted"/>
<evidence type="ECO:0000313" key="1">
    <source>
        <dbReference type="EMBL" id="TCG09332.1"/>
    </source>
</evidence>
<name>A0A4R0XJ11_9BURK</name>
<evidence type="ECO:0000313" key="2">
    <source>
        <dbReference type="Proteomes" id="UP000294200"/>
    </source>
</evidence>
<dbReference type="Proteomes" id="UP000294200">
    <property type="component" value="Unassembled WGS sequence"/>
</dbReference>